<comment type="caution">
    <text evidence="4">The sequence shown here is derived from an EMBL/GenBank/DDBJ whole genome shotgun (WGS) entry which is preliminary data.</text>
</comment>
<dbReference type="Pfam" id="PF01520">
    <property type="entry name" value="Amidase_3"/>
    <property type="match status" value="1"/>
</dbReference>
<evidence type="ECO:0000259" key="3">
    <source>
        <dbReference type="SMART" id="SM00646"/>
    </source>
</evidence>
<keyword evidence="1" id="KW-0378">Hydrolase</keyword>
<accession>A0A1I6C4F8</accession>
<feature type="transmembrane region" description="Helical" evidence="2">
    <location>
        <begin position="5"/>
        <end position="25"/>
    </location>
</feature>
<keyword evidence="2" id="KW-0812">Transmembrane</keyword>
<gene>
    <name evidence="4" type="ORF">SAMN02745910_04935</name>
</gene>
<dbReference type="EMBL" id="FOXX01000024">
    <property type="protein sequence ID" value="SFQ88037.1"/>
    <property type="molecule type" value="Genomic_DNA"/>
</dbReference>
<dbReference type="Gene3D" id="3.40.630.40">
    <property type="entry name" value="Zn-dependent exopeptidases"/>
    <property type="match status" value="1"/>
</dbReference>
<protein>
    <submittedName>
        <fullName evidence="4">N-acetylmuramoyl-L-alanine amidase</fullName>
    </submittedName>
</protein>
<sequence>MKKKLWLGTVIIVICCLFLGVQHYFTNKGSIGSWNLPLSGKIIVLDAGHGGADGGAVGRDVLEKEVTLSISLMIRDYLQEQGALVIMTREKDEDLADKDTKGYSRRKGEDLRKRLEIINHSSADMYLSIHLNAIPSPKWSGAQTFYNGSKEENKNLATWIQSEFRGNLNNTNREAKRIQNIYLVENADIPGALVEVGFLSNPTEHDLLKTEEYQKKVAASIYRGILHHLTAKAPPKE</sequence>
<dbReference type="Proteomes" id="UP000182762">
    <property type="component" value="Unassembled WGS sequence"/>
</dbReference>
<keyword evidence="5" id="KW-1185">Reference proteome</keyword>
<proteinExistence type="predicted"/>
<evidence type="ECO:0000313" key="5">
    <source>
        <dbReference type="Proteomes" id="UP000182762"/>
    </source>
</evidence>
<keyword evidence="2" id="KW-0472">Membrane</keyword>
<dbReference type="SUPFAM" id="SSF53187">
    <property type="entry name" value="Zn-dependent exopeptidases"/>
    <property type="match status" value="1"/>
</dbReference>
<reference evidence="4 5" key="1">
    <citation type="submission" date="2016-10" db="EMBL/GenBank/DDBJ databases">
        <authorList>
            <person name="Varghese N."/>
            <person name="Submissions S."/>
        </authorList>
    </citation>
    <scope>NUCLEOTIDE SEQUENCE [LARGE SCALE GENOMIC DNA]</scope>
    <source>
        <strain evidence="4 5">DSM 13796</strain>
    </source>
</reference>
<dbReference type="InterPro" id="IPR014234">
    <property type="entry name" value="Spore_CwlD"/>
</dbReference>
<keyword evidence="2" id="KW-1133">Transmembrane helix</keyword>
<dbReference type="NCBIfam" id="TIGR02883">
    <property type="entry name" value="spore_cwlD"/>
    <property type="match status" value="1"/>
</dbReference>
<dbReference type="GeneID" id="93713447"/>
<organism evidence="4 5">
    <name type="scientific">Priestia endophytica DSM 13796</name>
    <dbReference type="NCBI Taxonomy" id="1121089"/>
    <lineage>
        <taxon>Bacteria</taxon>
        <taxon>Bacillati</taxon>
        <taxon>Bacillota</taxon>
        <taxon>Bacilli</taxon>
        <taxon>Bacillales</taxon>
        <taxon>Bacillaceae</taxon>
        <taxon>Priestia</taxon>
    </lineage>
</organism>
<dbReference type="InterPro" id="IPR050695">
    <property type="entry name" value="N-acetylmuramoyl_amidase_3"/>
</dbReference>
<dbReference type="PANTHER" id="PTHR30404:SF0">
    <property type="entry name" value="N-ACETYLMURAMOYL-L-ALANINE AMIDASE AMIC"/>
    <property type="match status" value="1"/>
</dbReference>
<feature type="domain" description="MurNAc-LAA" evidence="3">
    <location>
        <begin position="115"/>
        <end position="226"/>
    </location>
</feature>
<evidence type="ECO:0000256" key="2">
    <source>
        <dbReference type="SAM" id="Phobius"/>
    </source>
</evidence>
<evidence type="ECO:0000256" key="1">
    <source>
        <dbReference type="ARBA" id="ARBA00022801"/>
    </source>
</evidence>
<dbReference type="PANTHER" id="PTHR30404">
    <property type="entry name" value="N-ACETYLMURAMOYL-L-ALANINE AMIDASE"/>
    <property type="match status" value="1"/>
</dbReference>
<name>A0A1I6C4F8_9BACI</name>
<dbReference type="SMART" id="SM00646">
    <property type="entry name" value="Ami_3"/>
    <property type="match status" value="1"/>
</dbReference>
<evidence type="ECO:0000313" key="4">
    <source>
        <dbReference type="EMBL" id="SFQ88037.1"/>
    </source>
</evidence>
<dbReference type="InterPro" id="IPR002508">
    <property type="entry name" value="MurNAc-LAA_cat"/>
</dbReference>
<dbReference type="RefSeq" id="WP_061802675.1">
    <property type="nucleotide sequence ID" value="NZ_FOXX01000024.1"/>
</dbReference>
<dbReference type="CDD" id="cd02696">
    <property type="entry name" value="MurNAc-LAA"/>
    <property type="match status" value="1"/>
</dbReference>